<dbReference type="InterPro" id="IPR033479">
    <property type="entry name" value="dCache_1"/>
</dbReference>
<keyword evidence="15" id="KW-1185">Reference proteome</keyword>
<evidence type="ECO:0000256" key="11">
    <source>
        <dbReference type="SAM" id="Phobius"/>
    </source>
</evidence>
<dbReference type="PANTHER" id="PTHR32089">
    <property type="entry name" value="METHYL-ACCEPTING CHEMOTAXIS PROTEIN MCPB"/>
    <property type="match status" value="1"/>
</dbReference>
<keyword evidence="6 11" id="KW-0472">Membrane</keyword>
<evidence type="ECO:0000256" key="4">
    <source>
        <dbReference type="ARBA" id="ARBA00022692"/>
    </source>
</evidence>
<evidence type="ECO:0000313" key="15">
    <source>
        <dbReference type="Proteomes" id="UP000618460"/>
    </source>
</evidence>
<sequence length="680" mass="74816">MISRIKEKFTKRGIRSTLITSFSFIALVPIIAIGLLSYNEAATSLENEVGNKVEDFARVNMEKLDRTMYERARDIEILVSEPIVAEALHNNPGNNIDIYLDEKLEALTYYKSLALIDSNGSVIGQTGDNNVTSINTETTEWKEVLENGISFSDVTYDSALDSYVLIINVAINNKTATGVVQAKFNVEHIWDDVNNISSENVIVELVNQAGEKVADTVSSASTDAGLEANQLDTSSQIFRKLDVATPGDSGFINEKDSANNDAIIGYSKSEGYKDFPGFNWSLIVSEPTSIALESIEKVREIILLIGFITLITVIIISIFIARNIARPLIRLKNRTLTVAEGDLNDKIVIHGRGEVRELAQAMNKMIDNLRDMITQTSKASNRIDEQSNTLQKISNDIKIGSEQVSSTMQELSGSAEEQASSSADIAAAEQDLDQQIRKVKNEADSLEKSSGNVWNISHEGTDHMNESITQIEVINDEVKNAVDKVRDLEKQSKAVSELTQVINTITEQTNLLALNAAIEAARAGEAGKGFSVVADEIRKLAEQVSLSAVDISEVINHMQKESESLAVSLDGAYQQADKGVTQIKESAIYFTTIKEEVTQMNQRISSVVSYLEGIEKNSEEMNVGINQIASASEENSANIEETSSSIEQQKDAMDYLSDQADVLQTLSKDLKKMVRKFRID</sequence>
<evidence type="ECO:0000256" key="9">
    <source>
        <dbReference type="PROSITE-ProRule" id="PRU00284"/>
    </source>
</evidence>
<dbReference type="PROSITE" id="PS50111">
    <property type="entry name" value="CHEMOTAXIS_TRANSDUC_2"/>
    <property type="match status" value="1"/>
</dbReference>
<feature type="domain" description="HAMP" evidence="13">
    <location>
        <begin position="322"/>
        <end position="374"/>
    </location>
</feature>
<dbReference type="SMART" id="SM00304">
    <property type="entry name" value="HAMP"/>
    <property type="match status" value="1"/>
</dbReference>
<organism evidence="14 15">
    <name type="scientific">Paraliobacillus quinghaiensis</name>
    <dbReference type="NCBI Taxonomy" id="470815"/>
    <lineage>
        <taxon>Bacteria</taxon>
        <taxon>Bacillati</taxon>
        <taxon>Bacillota</taxon>
        <taxon>Bacilli</taxon>
        <taxon>Bacillales</taxon>
        <taxon>Bacillaceae</taxon>
        <taxon>Paraliobacillus</taxon>
    </lineage>
</organism>
<evidence type="ECO:0000256" key="8">
    <source>
        <dbReference type="ARBA" id="ARBA00029447"/>
    </source>
</evidence>
<dbReference type="InterPro" id="IPR004089">
    <property type="entry name" value="MCPsignal_dom"/>
</dbReference>
<dbReference type="AlphaFoldDB" id="A0A917TGX1"/>
<keyword evidence="10" id="KW-0175">Coiled coil</keyword>
<dbReference type="CDD" id="cd06225">
    <property type="entry name" value="HAMP"/>
    <property type="match status" value="1"/>
</dbReference>
<evidence type="ECO:0000256" key="1">
    <source>
        <dbReference type="ARBA" id="ARBA00004651"/>
    </source>
</evidence>
<feature type="domain" description="Methyl-accepting transducer" evidence="12">
    <location>
        <begin position="393"/>
        <end position="650"/>
    </location>
</feature>
<dbReference type="EMBL" id="BMLG01000001">
    <property type="protein sequence ID" value="GGM22201.1"/>
    <property type="molecule type" value="Genomic_DNA"/>
</dbReference>
<evidence type="ECO:0000256" key="10">
    <source>
        <dbReference type="SAM" id="Coils"/>
    </source>
</evidence>
<comment type="caution">
    <text evidence="14">The sequence shown here is derived from an EMBL/GenBank/DDBJ whole genome shotgun (WGS) entry which is preliminary data.</text>
</comment>
<keyword evidence="7 9" id="KW-0807">Transducer</keyword>
<dbReference type="InterPro" id="IPR003660">
    <property type="entry name" value="HAMP_dom"/>
</dbReference>
<dbReference type="Pfam" id="PF00015">
    <property type="entry name" value="MCPsignal"/>
    <property type="match status" value="1"/>
</dbReference>
<dbReference type="GO" id="GO:0005886">
    <property type="term" value="C:plasma membrane"/>
    <property type="evidence" value="ECO:0007669"/>
    <property type="project" value="UniProtKB-SubCell"/>
</dbReference>
<comment type="subcellular location">
    <subcellularLocation>
        <location evidence="1">Cell membrane</location>
        <topology evidence="1">Multi-pass membrane protein</topology>
    </subcellularLocation>
</comment>
<dbReference type="GO" id="GO:0007165">
    <property type="term" value="P:signal transduction"/>
    <property type="evidence" value="ECO:0007669"/>
    <property type="project" value="UniProtKB-KW"/>
</dbReference>
<evidence type="ECO:0000256" key="6">
    <source>
        <dbReference type="ARBA" id="ARBA00023136"/>
    </source>
</evidence>
<dbReference type="Gene3D" id="1.10.287.950">
    <property type="entry name" value="Methyl-accepting chemotaxis protein"/>
    <property type="match status" value="1"/>
</dbReference>
<dbReference type="Gene3D" id="3.30.450.20">
    <property type="entry name" value="PAS domain"/>
    <property type="match status" value="1"/>
</dbReference>
<dbReference type="RefSeq" id="WP_117151988.1">
    <property type="nucleotide sequence ID" value="NZ_BMLG01000001.1"/>
</dbReference>
<proteinExistence type="inferred from homology"/>
<evidence type="ECO:0000256" key="5">
    <source>
        <dbReference type="ARBA" id="ARBA00022989"/>
    </source>
</evidence>
<evidence type="ECO:0000259" key="13">
    <source>
        <dbReference type="PROSITE" id="PS50885"/>
    </source>
</evidence>
<name>A0A917TGX1_9BACI</name>
<gene>
    <name evidence="14" type="ORF">GCM10011351_05110</name>
</gene>
<feature type="coiled-coil region" evidence="10">
    <location>
        <begin position="425"/>
        <end position="498"/>
    </location>
</feature>
<dbReference type="SMART" id="SM00283">
    <property type="entry name" value="MA"/>
    <property type="match status" value="1"/>
</dbReference>
<dbReference type="PROSITE" id="PS50885">
    <property type="entry name" value="HAMP"/>
    <property type="match status" value="1"/>
</dbReference>
<feature type="transmembrane region" description="Helical" evidence="11">
    <location>
        <begin position="21"/>
        <end position="38"/>
    </location>
</feature>
<comment type="similarity">
    <text evidence="8">Belongs to the methyl-accepting chemotaxis (MCP) protein family.</text>
</comment>
<keyword evidence="2" id="KW-1003">Cell membrane</keyword>
<dbReference type="Pfam" id="PF00672">
    <property type="entry name" value="HAMP"/>
    <property type="match status" value="1"/>
</dbReference>
<keyword evidence="5 11" id="KW-1133">Transmembrane helix</keyword>
<evidence type="ECO:0000313" key="14">
    <source>
        <dbReference type="EMBL" id="GGM22201.1"/>
    </source>
</evidence>
<dbReference type="Pfam" id="PF02743">
    <property type="entry name" value="dCache_1"/>
    <property type="match status" value="1"/>
</dbReference>
<evidence type="ECO:0000259" key="12">
    <source>
        <dbReference type="PROSITE" id="PS50111"/>
    </source>
</evidence>
<dbReference type="OrthoDB" id="9760371at2"/>
<dbReference type="GO" id="GO:0006935">
    <property type="term" value="P:chemotaxis"/>
    <property type="evidence" value="ECO:0007669"/>
    <property type="project" value="UniProtKB-KW"/>
</dbReference>
<dbReference type="SUPFAM" id="SSF58104">
    <property type="entry name" value="Methyl-accepting chemotaxis protein (MCP) signaling domain"/>
    <property type="match status" value="1"/>
</dbReference>
<dbReference type="Proteomes" id="UP000618460">
    <property type="component" value="Unassembled WGS sequence"/>
</dbReference>
<dbReference type="PANTHER" id="PTHR32089:SF112">
    <property type="entry name" value="LYSOZYME-LIKE PROTEIN-RELATED"/>
    <property type="match status" value="1"/>
</dbReference>
<evidence type="ECO:0000256" key="2">
    <source>
        <dbReference type="ARBA" id="ARBA00022475"/>
    </source>
</evidence>
<evidence type="ECO:0008006" key="16">
    <source>
        <dbReference type="Google" id="ProtNLM"/>
    </source>
</evidence>
<protein>
    <recommendedName>
        <fullName evidence="16">Methyl-accepting chemotaxis protein</fullName>
    </recommendedName>
</protein>
<accession>A0A917TGX1</accession>
<evidence type="ECO:0000256" key="7">
    <source>
        <dbReference type="ARBA" id="ARBA00023224"/>
    </source>
</evidence>
<keyword evidence="4 11" id="KW-0812">Transmembrane</keyword>
<reference evidence="14" key="1">
    <citation type="journal article" date="2014" name="Int. J. Syst. Evol. Microbiol.">
        <title>Complete genome sequence of Corynebacterium casei LMG S-19264T (=DSM 44701T), isolated from a smear-ripened cheese.</title>
        <authorList>
            <consortium name="US DOE Joint Genome Institute (JGI-PGF)"/>
            <person name="Walter F."/>
            <person name="Albersmeier A."/>
            <person name="Kalinowski J."/>
            <person name="Ruckert C."/>
        </authorList>
    </citation>
    <scope>NUCLEOTIDE SEQUENCE</scope>
    <source>
        <strain evidence="14">CGMCC 1.6333</strain>
    </source>
</reference>
<keyword evidence="3" id="KW-0145">Chemotaxis</keyword>
<feature type="transmembrane region" description="Helical" evidence="11">
    <location>
        <begin position="301"/>
        <end position="325"/>
    </location>
</feature>
<reference evidence="14" key="2">
    <citation type="submission" date="2020-09" db="EMBL/GenBank/DDBJ databases">
        <authorList>
            <person name="Sun Q."/>
            <person name="Zhou Y."/>
        </authorList>
    </citation>
    <scope>NUCLEOTIDE SEQUENCE</scope>
    <source>
        <strain evidence="14">CGMCC 1.6333</strain>
    </source>
</reference>
<evidence type="ECO:0000256" key="3">
    <source>
        <dbReference type="ARBA" id="ARBA00022500"/>
    </source>
</evidence>